<dbReference type="AlphaFoldDB" id="A0A238JZJ4"/>
<reference evidence="3" key="1">
    <citation type="submission" date="2017-05" db="EMBL/GenBank/DDBJ databases">
        <authorList>
            <person name="Rodrigo-Torres L."/>
            <person name="Arahal R. D."/>
            <person name="Lucena T."/>
        </authorList>
    </citation>
    <scope>NUCLEOTIDE SEQUENCE [LARGE SCALE GENOMIC DNA]</scope>
    <source>
        <strain evidence="3">CECT 8621</strain>
    </source>
</reference>
<name>A0A238JZJ4_9RHOB</name>
<protein>
    <recommendedName>
        <fullName evidence="1">DUF1638 domain-containing protein</fullName>
    </recommendedName>
</protein>
<organism evidence="2 3">
    <name type="scientific">Actibacterium lipolyticum</name>
    <dbReference type="NCBI Taxonomy" id="1524263"/>
    <lineage>
        <taxon>Bacteria</taxon>
        <taxon>Pseudomonadati</taxon>
        <taxon>Pseudomonadota</taxon>
        <taxon>Alphaproteobacteria</taxon>
        <taxon>Rhodobacterales</taxon>
        <taxon>Roseobacteraceae</taxon>
        <taxon>Actibacterium</taxon>
    </lineage>
</organism>
<proteinExistence type="predicted"/>
<dbReference type="EMBL" id="FXYE01000001">
    <property type="protein sequence ID" value="SMX35116.1"/>
    <property type="molecule type" value="Genomic_DNA"/>
</dbReference>
<dbReference type="OrthoDB" id="9814689at2"/>
<sequence length="216" mass="23872">MAERVKLNDSTLTTDGLTLPSVDARVLLLACGALAHEILALIRVNGWSHLSLTCLPAILHNHPDRIPDAVEAAVLKHRADYDAVFVVYADCGTGGQLKTVCDRLGVGMVEGPHCYSFFEGNDAFAERGEVTSFFLTDFLVKQFDAFVWKPLGLDRHPDLRDMYFGNYETLVYQAQTDDPALTAKAQDCAARLGLKFERRFTGYGDLETTLRAVAKD</sequence>
<gene>
    <name evidence="2" type="ORF">COL8621_01657</name>
</gene>
<dbReference type="InterPro" id="IPR012437">
    <property type="entry name" value="DUF1638"/>
</dbReference>
<accession>A0A238JZJ4</accession>
<evidence type="ECO:0000313" key="3">
    <source>
        <dbReference type="Proteomes" id="UP000202922"/>
    </source>
</evidence>
<dbReference type="RefSeq" id="WP_093966742.1">
    <property type="nucleotide sequence ID" value="NZ_FXYE01000001.1"/>
</dbReference>
<evidence type="ECO:0000313" key="2">
    <source>
        <dbReference type="EMBL" id="SMX35116.1"/>
    </source>
</evidence>
<dbReference type="Pfam" id="PF07796">
    <property type="entry name" value="DUF1638"/>
    <property type="match status" value="1"/>
</dbReference>
<dbReference type="Proteomes" id="UP000202922">
    <property type="component" value="Unassembled WGS sequence"/>
</dbReference>
<keyword evidence="3" id="KW-1185">Reference proteome</keyword>
<evidence type="ECO:0000259" key="1">
    <source>
        <dbReference type="Pfam" id="PF07796"/>
    </source>
</evidence>
<feature type="domain" description="DUF1638" evidence="1">
    <location>
        <begin position="54"/>
        <end position="209"/>
    </location>
</feature>